<proteinExistence type="predicted"/>
<reference evidence="1" key="1">
    <citation type="submission" date="2020-05" db="EMBL/GenBank/DDBJ databases">
        <authorList>
            <person name="Chiriac C."/>
            <person name="Salcher M."/>
            <person name="Ghai R."/>
            <person name="Kavagutti S V."/>
        </authorList>
    </citation>
    <scope>NUCLEOTIDE SEQUENCE</scope>
</reference>
<dbReference type="AlphaFoldDB" id="A0A6J7QSQ8"/>
<organism evidence="1">
    <name type="scientific">freshwater metagenome</name>
    <dbReference type="NCBI Taxonomy" id="449393"/>
    <lineage>
        <taxon>unclassified sequences</taxon>
        <taxon>metagenomes</taxon>
        <taxon>ecological metagenomes</taxon>
    </lineage>
</organism>
<gene>
    <name evidence="1" type="ORF">UFOPK4071_01165</name>
</gene>
<accession>A0A6J7QSQ8</accession>
<sequence length="93" mass="9601">MVAIAGANIAAPFAIPPTTAPLSPTAETASLRTVSVVSKALAAAVPPFRFAATNGMPVSITSIGIEYPIRPVEQTRKSLASRPYALPASSHMR</sequence>
<evidence type="ECO:0000313" key="1">
    <source>
        <dbReference type="EMBL" id="CAB5019926.1"/>
    </source>
</evidence>
<name>A0A6J7QSQ8_9ZZZZ</name>
<protein>
    <submittedName>
        <fullName evidence="1">Unannotated protein</fullName>
    </submittedName>
</protein>
<dbReference type="EMBL" id="CAFBPF010000161">
    <property type="protein sequence ID" value="CAB5019926.1"/>
    <property type="molecule type" value="Genomic_DNA"/>
</dbReference>